<dbReference type="PIRSF" id="PIRSF008505">
    <property type="entry name" value="UCP008505"/>
    <property type="match status" value="1"/>
</dbReference>
<dbReference type="AlphaFoldDB" id="A0A1E5GCN6"/>
<dbReference type="RefSeq" id="WP_069664249.1">
    <property type="nucleotide sequence ID" value="NZ_JBHUJJ010000001.1"/>
</dbReference>
<evidence type="ECO:0000313" key="1">
    <source>
        <dbReference type="EMBL" id="OEG10468.1"/>
    </source>
</evidence>
<evidence type="ECO:0000313" key="2">
    <source>
        <dbReference type="Proteomes" id="UP000095094"/>
    </source>
</evidence>
<comment type="caution">
    <text evidence="1">The sequence shown here is derived from an EMBL/GenBank/DDBJ whole genome shotgun (WGS) entry which is preliminary data.</text>
</comment>
<dbReference type="OrthoDB" id="3231195at2"/>
<proteinExistence type="predicted"/>
<dbReference type="InterPro" id="IPR016541">
    <property type="entry name" value="UCP008505"/>
</dbReference>
<reference evidence="2" key="1">
    <citation type="submission" date="2016-09" db="EMBL/GenBank/DDBJ databases">
        <authorList>
            <person name="Gulvik C.A."/>
        </authorList>
    </citation>
    <scope>NUCLEOTIDE SEQUENCE [LARGE SCALE GENOMIC DNA]</scope>
    <source>
        <strain evidence="2">LMG 8895</strain>
    </source>
</reference>
<gene>
    <name evidence="1" type="ORF">BCR25_08290</name>
</gene>
<name>A0A1E5GCN6_9ENTE</name>
<sequence>MDNKYILDSNTFIASYKQFYQFETFPSYWKKLSQVTKNSVILLDCIFSELSQSRKKEDEMDDLDFWLRDEYLGNHLKESQRQDILQKYAEIIQYVASSPFYNEKALRNWSNPNIADPWLIATACCEGIVIVTNEVANGKLHAGSPTGAVKIPDVAKEFGVHTISLFDFQKTFQFRF</sequence>
<dbReference type="Proteomes" id="UP000095094">
    <property type="component" value="Unassembled WGS sequence"/>
</dbReference>
<dbReference type="Pfam" id="PF14367">
    <property type="entry name" value="DUF4411"/>
    <property type="match status" value="1"/>
</dbReference>
<accession>A0A1E5GCN6</accession>
<organism evidence="1 2">
    <name type="scientific">Enterococcus termitis</name>
    <dbReference type="NCBI Taxonomy" id="332950"/>
    <lineage>
        <taxon>Bacteria</taxon>
        <taxon>Bacillati</taxon>
        <taxon>Bacillota</taxon>
        <taxon>Bacilli</taxon>
        <taxon>Lactobacillales</taxon>
        <taxon>Enterococcaceae</taxon>
        <taxon>Enterococcus</taxon>
    </lineage>
</organism>
<protein>
    <recommendedName>
        <fullName evidence="3">Twitching motility protein PilT</fullName>
    </recommendedName>
</protein>
<dbReference type="SUPFAM" id="SSF88723">
    <property type="entry name" value="PIN domain-like"/>
    <property type="match status" value="1"/>
</dbReference>
<keyword evidence="2" id="KW-1185">Reference proteome</keyword>
<dbReference type="EMBL" id="MIJY01000043">
    <property type="protein sequence ID" value="OEG10468.1"/>
    <property type="molecule type" value="Genomic_DNA"/>
</dbReference>
<dbReference type="InterPro" id="IPR029060">
    <property type="entry name" value="PIN-like_dom_sf"/>
</dbReference>
<evidence type="ECO:0008006" key="3">
    <source>
        <dbReference type="Google" id="ProtNLM"/>
    </source>
</evidence>